<dbReference type="Gene3D" id="3.40.50.1820">
    <property type="entry name" value="alpha/beta hydrolase"/>
    <property type="match status" value="1"/>
</dbReference>
<dbReference type="OrthoDB" id="19657at2759"/>
<dbReference type="Pfam" id="PF00561">
    <property type="entry name" value="Abhydrolase_1"/>
    <property type="match status" value="1"/>
</dbReference>
<evidence type="ECO:0000313" key="2">
    <source>
        <dbReference type="EMBL" id="KAF5311131.1"/>
    </source>
</evidence>
<protein>
    <recommendedName>
        <fullName evidence="1">AB hydrolase-1 domain-containing protein</fullName>
    </recommendedName>
</protein>
<gene>
    <name evidence="2" type="ORF">D9619_008070</name>
</gene>
<dbReference type="PANTHER" id="PTHR43798">
    <property type="entry name" value="MONOACYLGLYCEROL LIPASE"/>
    <property type="match status" value="1"/>
</dbReference>
<name>A0A8H5AUQ9_9AGAR</name>
<accession>A0A8H5AUQ9</accession>
<keyword evidence="3" id="KW-1185">Reference proteome</keyword>
<dbReference type="EMBL" id="JAACJJ010000057">
    <property type="protein sequence ID" value="KAF5311131.1"/>
    <property type="molecule type" value="Genomic_DNA"/>
</dbReference>
<evidence type="ECO:0000259" key="1">
    <source>
        <dbReference type="Pfam" id="PF00561"/>
    </source>
</evidence>
<dbReference type="SUPFAM" id="SSF53474">
    <property type="entry name" value="alpha/beta-Hydrolases"/>
    <property type="match status" value="1"/>
</dbReference>
<feature type="domain" description="AB hydrolase-1" evidence="1">
    <location>
        <begin position="35"/>
        <end position="138"/>
    </location>
</feature>
<dbReference type="InterPro" id="IPR050266">
    <property type="entry name" value="AB_hydrolase_sf"/>
</dbReference>
<organism evidence="2 3">
    <name type="scientific">Psilocybe cf. subviscida</name>
    <dbReference type="NCBI Taxonomy" id="2480587"/>
    <lineage>
        <taxon>Eukaryota</taxon>
        <taxon>Fungi</taxon>
        <taxon>Dikarya</taxon>
        <taxon>Basidiomycota</taxon>
        <taxon>Agaricomycotina</taxon>
        <taxon>Agaricomycetes</taxon>
        <taxon>Agaricomycetidae</taxon>
        <taxon>Agaricales</taxon>
        <taxon>Agaricineae</taxon>
        <taxon>Strophariaceae</taxon>
        <taxon>Psilocybe</taxon>
    </lineage>
</organism>
<dbReference type="Proteomes" id="UP000567179">
    <property type="component" value="Unassembled WGS sequence"/>
</dbReference>
<dbReference type="InterPro" id="IPR029058">
    <property type="entry name" value="AB_hydrolase_fold"/>
</dbReference>
<dbReference type="AlphaFoldDB" id="A0A8H5AUQ9"/>
<dbReference type="GO" id="GO:0016020">
    <property type="term" value="C:membrane"/>
    <property type="evidence" value="ECO:0007669"/>
    <property type="project" value="TreeGrafter"/>
</dbReference>
<reference evidence="2 3" key="1">
    <citation type="journal article" date="2020" name="ISME J.">
        <title>Uncovering the hidden diversity of litter-decomposition mechanisms in mushroom-forming fungi.</title>
        <authorList>
            <person name="Floudas D."/>
            <person name="Bentzer J."/>
            <person name="Ahren D."/>
            <person name="Johansson T."/>
            <person name="Persson P."/>
            <person name="Tunlid A."/>
        </authorList>
    </citation>
    <scope>NUCLEOTIDE SEQUENCE [LARGE SCALE GENOMIC DNA]</scope>
    <source>
        <strain evidence="2 3">CBS 101986</strain>
    </source>
</reference>
<comment type="caution">
    <text evidence="2">The sequence shown here is derived from an EMBL/GenBank/DDBJ whole genome shotgun (WGS) entry which is preliminary data.</text>
</comment>
<evidence type="ECO:0000313" key="3">
    <source>
        <dbReference type="Proteomes" id="UP000567179"/>
    </source>
</evidence>
<dbReference type="PANTHER" id="PTHR43798:SF33">
    <property type="entry name" value="HYDROLASE, PUTATIVE (AFU_ORTHOLOGUE AFUA_2G14860)-RELATED"/>
    <property type="match status" value="1"/>
</dbReference>
<dbReference type="InterPro" id="IPR000073">
    <property type="entry name" value="AB_hydrolase_1"/>
</dbReference>
<sequence>MPKVDICSKAGPATISYTISTPFATSVNSIDRSIPTVIFLHPVYVARAIFHNQFADPNIRRFNLVALDFRLHGQTKGTVPLDWNSSYAADDVYRFMEALKLPPCHFFGISKGSSIALQLSIEHPDKVLSLFLVSPLPFIEDEVVASGRQEIFECFAECAPEGSTSIDDSAMRDAVFGALDFGFNRSEASIVNALVQLTVPDILDHIILPGRLEELRAASVTFFVSGQPHTASEFKRVKCPVHLVHCGGDIAYPLECVEEIQNLFEKVGKSVQLTQVPDAPHFGPVTHREDFNGLFLEWLEEYASADVVPANRNIKSPFEEDLMKHGLGDDEDSDDELVPI</sequence>
<proteinExistence type="predicted"/>